<dbReference type="EMBL" id="MU003505">
    <property type="protein sequence ID" value="KAF2471264.1"/>
    <property type="molecule type" value="Genomic_DNA"/>
</dbReference>
<name>A0ACB6QW66_9PLEO</name>
<sequence>MTDFAPPPGPPPPKAPKGWKVLWNDQYSEWFYVNIYTKKSQWDKPDEPVYPPGEAPDSPPPSARQSANDISEDERLARQLQDEEYARVSAHSAYGGDRGAADAYYTQGGPPQLGQYGYEHQQAIYPNSSQTAHKGKTKSGFLGKLLGKAAWESWSFSLNPAIRAIWTNYTRGVL</sequence>
<comment type="caution">
    <text evidence="1">The sequence shown here is derived from an EMBL/GenBank/DDBJ whole genome shotgun (WGS) entry which is preliminary data.</text>
</comment>
<accession>A0ACB6QW66</accession>
<evidence type="ECO:0000313" key="1">
    <source>
        <dbReference type="EMBL" id="KAF2471264.1"/>
    </source>
</evidence>
<reference evidence="1" key="1">
    <citation type="journal article" date="2020" name="Stud. Mycol.">
        <title>101 Dothideomycetes genomes: a test case for predicting lifestyles and emergence of pathogens.</title>
        <authorList>
            <person name="Haridas S."/>
            <person name="Albert R."/>
            <person name="Binder M."/>
            <person name="Bloem J."/>
            <person name="Labutti K."/>
            <person name="Salamov A."/>
            <person name="Andreopoulos B."/>
            <person name="Baker S."/>
            <person name="Barry K."/>
            <person name="Bills G."/>
            <person name="Bluhm B."/>
            <person name="Cannon C."/>
            <person name="Castanera R."/>
            <person name="Culley D."/>
            <person name="Daum C."/>
            <person name="Ezra D."/>
            <person name="Gonzalez J."/>
            <person name="Henrissat B."/>
            <person name="Kuo A."/>
            <person name="Liang C."/>
            <person name="Lipzen A."/>
            <person name="Lutzoni F."/>
            <person name="Magnuson J."/>
            <person name="Mondo S."/>
            <person name="Nolan M."/>
            <person name="Ohm R."/>
            <person name="Pangilinan J."/>
            <person name="Park H.-J."/>
            <person name="Ramirez L."/>
            <person name="Alfaro M."/>
            <person name="Sun H."/>
            <person name="Tritt A."/>
            <person name="Yoshinaga Y."/>
            <person name="Zwiers L.-H."/>
            <person name="Turgeon B."/>
            <person name="Goodwin S."/>
            <person name="Spatafora J."/>
            <person name="Crous P."/>
            <person name="Grigoriev I."/>
        </authorList>
    </citation>
    <scope>NUCLEOTIDE SEQUENCE</scope>
    <source>
        <strain evidence="1">ATCC 200398</strain>
    </source>
</reference>
<proteinExistence type="predicted"/>
<dbReference type="Proteomes" id="UP000799755">
    <property type="component" value="Unassembled WGS sequence"/>
</dbReference>
<gene>
    <name evidence="1" type="ORF">BDR25DRAFT_25096</name>
</gene>
<organism evidence="1 2">
    <name type="scientific">Lindgomyces ingoldianus</name>
    <dbReference type="NCBI Taxonomy" id="673940"/>
    <lineage>
        <taxon>Eukaryota</taxon>
        <taxon>Fungi</taxon>
        <taxon>Dikarya</taxon>
        <taxon>Ascomycota</taxon>
        <taxon>Pezizomycotina</taxon>
        <taxon>Dothideomycetes</taxon>
        <taxon>Pleosporomycetidae</taxon>
        <taxon>Pleosporales</taxon>
        <taxon>Lindgomycetaceae</taxon>
        <taxon>Lindgomyces</taxon>
    </lineage>
</organism>
<protein>
    <submittedName>
        <fullName evidence="1">Uncharacterized protein</fullName>
    </submittedName>
</protein>
<keyword evidence="2" id="KW-1185">Reference proteome</keyword>
<evidence type="ECO:0000313" key="2">
    <source>
        <dbReference type="Proteomes" id="UP000799755"/>
    </source>
</evidence>